<organism evidence="1 2">
    <name type="scientific">Rhodopseudomonas palustris (strain HaA2)</name>
    <dbReference type="NCBI Taxonomy" id="316058"/>
    <lineage>
        <taxon>Bacteria</taxon>
        <taxon>Pseudomonadati</taxon>
        <taxon>Pseudomonadota</taxon>
        <taxon>Alphaproteobacteria</taxon>
        <taxon>Hyphomicrobiales</taxon>
        <taxon>Nitrobacteraceae</taxon>
        <taxon>Rhodopseudomonas</taxon>
    </lineage>
</organism>
<dbReference type="Proteomes" id="UP000008809">
    <property type="component" value="Chromosome"/>
</dbReference>
<proteinExistence type="predicted"/>
<dbReference type="OrthoDB" id="8241886at2"/>
<keyword evidence="2" id="KW-1185">Reference proteome</keyword>
<name>Q2IUV0_RHOP2</name>
<sequence>MGILNTLFGGATATSAQIAEAITKAEAELATVRSKIKAAMAGLATFTDEQHIAAEAKQAELKRAEARLVARITDLSADLATVKAAEAAAERAAEEAAFDARFKAARAAVNTDALKHLREYQKAATAVAAALAALESISSEVEDVNAELRKRGRHDETLPSYSKLHRKAPDRPESVRKERCKVWVLTDPYNGAETIRKATIGPDGEVVPIGQPDPFDRQGWRQGTYHLEEREIVVEKVSFRPGTYLPSLSEIVLPPALLGQDFIWPRPKKA</sequence>
<dbReference type="STRING" id="316058.RPB_3314"/>
<dbReference type="EMBL" id="CP000250">
    <property type="protein sequence ID" value="ABD08010.1"/>
    <property type="molecule type" value="Genomic_DNA"/>
</dbReference>
<dbReference type="KEGG" id="rpb:RPB_3314"/>
<accession>Q2IUV0</accession>
<dbReference type="AlphaFoldDB" id="Q2IUV0"/>
<dbReference type="HOGENOM" id="CLU_1030057_0_0_5"/>
<protein>
    <submittedName>
        <fullName evidence="1">Mucin-associated surface protein (MASP), putative</fullName>
    </submittedName>
</protein>
<dbReference type="RefSeq" id="WP_011442194.1">
    <property type="nucleotide sequence ID" value="NC_007778.1"/>
</dbReference>
<gene>
    <name evidence="1" type="ordered locus">RPB_3314</name>
</gene>
<evidence type="ECO:0000313" key="1">
    <source>
        <dbReference type="EMBL" id="ABD08010.1"/>
    </source>
</evidence>
<reference evidence="1 2" key="1">
    <citation type="submission" date="2006-01" db="EMBL/GenBank/DDBJ databases">
        <title>Complete sequence of Rhodopseudomonas palustris HaA2.</title>
        <authorList>
            <consortium name="US DOE Joint Genome Institute"/>
            <person name="Copeland A."/>
            <person name="Lucas S."/>
            <person name="Lapidus A."/>
            <person name="Barry K."/>
            <person name="Detter J.C."/>
            <person name="Glavina T."/>
            <person name="Hammon N."/>
            <person name="Israni S."/>
            <person name="Pitluck S."/>
            <person name="Chain P."/>
            <person name="Malfatti S."/>
            <person name="Shin M."/>
            <person name="Vergez L."/>
            <person name="Schmutz J."/>
            <person name="Larimer F."/>
            <person name="Land M."/>
            <person name="Hauser L."/>
            <person name="Pelletier D.A."/>
            <person name="Kyrpides N."/>
            <person name="Anderson I."/>
            <person name="Oda Y."/>
            <person name="Harwood C.S."/>
            <person name="Richardson P."/>
        </authorList>
    </citation>
    <scope>NUCLEOTIDE SEQUENCE [LARGE SCALE GENOMIC DNA]</scope>
    <source>
        <strain evidence="1 2">HaA2</strain>
    </source>
</reference>
<evidence type="ECO:0000313" key="2">
    <source>
        <dbReference type="Proteomes" id="UP000008809"/>
    </source>
</evidence>